<gene>
    <name evidence="2" type="ORF">KI387_039105</name>
</gene>
<proteinExistence type="predicted"/>
<keyword evidence="3" id="KW-1185">Reference proteome</keyword>
<dbReference type="EMBL" id="JAHRHJ020000011">
    <property type="protein sequence ID" value="KAH9295517.1"/>
    <property type="molecule type" value="Genomic_DNA"/>
</dbReference>
<feature type="signal peptide" evidence="1">
    <location>
        <begin position="1"/>
        <end position="32"/>
    </location>
</feature>
<comment type="caution">
    <text evidence="2">The sequence shown here is derived from an EMBL/GenBank/DDBJ whole genome shotgun (WGS) entry which is preliminary data.</text>
</comment>
<dbReference type="Proteomes" id="UP000824469">
    <property type="component" value="Unassembled WGS sequence"/>
</dbReference>
<evidence type="ECO:0000313" key="2">
    <source>
        <dbReference type="EMBL" id="KAH9295517.1"/>
    </source>
</evidence>
<organism evidence="2 3">
    <name type="scientific">Taxus chinensis</name>
    <name type="common">Chinese yew</name>
    <name type="synonym">Taxus wallichiana var. chinensis</name>
    <dbReference type="NCBI Taxonomy" id="29808"/>
    <lineage>
        <taxon>Eukaryota</taxon>
        <taxon>Viridiplantae</taxon>
        <taxon>Streptophyta</taxon>
        <taxon>Embryophyta</taxon>
        <taxon>Tracheophyta</taxon>
        <taxon>Spermatophyta</taxon>
        <taxon>Pinopsida</taxon>
        <taxon>Pinidae</taxon>
        <taxon>Conifers II</taxon>
        <taxon>Cupressales</taxon>
        <taxon>Taxaceae</taxon>
        <taxon>Taxus</taxon>
    </lineage>
</organism>
<sequence>MAQFGSWQLKMSMLVFITAAIVLVILSQDVSGTEEKAADCTEGKVACGWNKVKSYSSSAFEKFSFPSGKKTGEVVKNAATQSYGVGKKAAEDTAEKIKHPFGSDPEL</sequence>
<feature type="chain" id="PRO_5041276302" evidence="1">
    <location>
        <begin position="33"/>
        <end position="107"/>
    </location>
</feature>
<protein>
    <submittedName>
        <fullName evidence="2">Uncharacterized protein</fullName>
    </submittedName>
</protein>
<dbReference type="AlphaFoldDB" id="A0AA38C7Q9"/>
<reference evidence="2 3" key="1">
    <citation type="journal article" date="2021" name="Nat. Plants">
        <title>The Taxus genome provides insights into paclitaxel biosynthesis.</title>
        <authorList>
            <person name="Xiong X."/>
            <person name="Gou J."/>
            <person name="Liao Q."/>
            <person name="Li Y."/>
            <person name="Zhou Q."/>
            <person name="Bi G."/>
            <person name="Li C."/>
            <person name="Du R."/>
            <person name="Wang X."/>
            <person name="Sun T."/>
            <person name="Guo L."/>
            <person name="Liang H."/>
            <person name="Lu P."/>
            <person name="Wu Y."/>
            <person name="Zhang Z."/>
            <person name="Ro D.K."/>
            <person name="Shang Y."/>
            <person name="Huang S."/>
            <person name="Yan J."/>
        </authorList>
    </citation>
    <scope>NUCLEOTIDE SEQUENCE [LARGE SCALE GENOMIC DNA]</scope>
    <source>
        <strain evidence="2">Ta-2019</strain>
    </source>
</reference>
<evidence type="ECO:0000313" key="3">
    <source>
        <dbReference type="Proteomes" id="UP000824469"/>
    </source>
</evidence>
<evidence type="ECO:0000256" key="1">
    <source>
        <dbReference type="SAM" id="SignalP"/>
    </source>
</evidence>
<accession>A0AA38C7Q9</accession>
<keyword evidence="1" id="KW-0732">Signal</keyword>
<name>A0AA38C7Q9_TAXCH</name>